<dbReference type="OrthoDB" id="7858860at2"/>
<dbReference type="Proteomes" id="UP000228531">
    <property type="component" value="Unassembled WGS sequence"/>
</dbReference>
<keyword evidence="4" id="KW-1185">Reference proteome</keyword>
<dbReference type="AlphaFoldDB" id="A0A2M8WPU0"/>
<accession>A0A2M8WPU0</accession>
<feature type="transmembrane region" description="Helical" evidence="2">
    <location>
        <begin position="31"/>
        <end position="53"/>
    </location>
</feature>
<dbReference type="EMBL" id="PGTY01000001">
    <property type="protein sequence ID" value="PJI92952.1"/>
    <property type="molecule type" value="Genomic_DNA"/>
</dbReference>
<evidence type="ECO:0000313" key="3">
    <source>
        <dbReference type="EMBL" id="PJI92952.1"/>
    </source>
</evidence>
<feature type="region of interest" description="Disordered" evidence="1">
    <location>
        <begin position="61"/>
        <end position="102"/>
    </location>
</feature>
<evidence type="ECO:0000256" key="1">
    <source>
        <dbReference type="SAM" id="MobiDB-lite"/>
    </source>
</evidence>
<evidence type="ECO:0000256" key="2">
    <source>
        <dbReference type="SAM" id="Phobius"/>
    </source>
</evidence>
<sequence length="102" mass="11496">MFDECTETVSILYAIVFGAGDACIEIGTSSILMAFGAFMVLVVIAQFAARWIWKQITQPRQTVEADRFEPDMFEPSDTMPTSDTPYRDDPAYRDSAIRSSKR</sequence>
<name>A0A2M8WPU0_9RHOB</name>
<gene>
    <name evidence="3" type="ORF">BC777_1819</name>
</gene>
<keyword evidence="2" id="KW-0812">Transmembrane</keyword>
<evidence type="ECO:0000313" key="4">
    <source>
        <dbReference type="Proteomes" id="UP000228531"/>
    </source>
</evidence>
<reference evidence="3 4" key="1">
    <citation type="submission" date="2017-11" db="EMBL/GenBank/DDBJ databases">
        <title>Genomic Encyclopedia of Archaeal and Bacterial Type Strains, Phase II (KMG-II): From Individual Species to Whole Genera.</title>
        <authorList>
            <person name="Goeker M."/>
        </authorList>
    </citation>
    <scope>NUCLEOTIDE SEQUENCE [LARGE SCALE GENOMIC DNA]</scope>
    <source>
        <strain evidence="3 4">DSM 29128</strain>
    </source>
</reference>
<dbReference type="RefSeq" id="WP_100367712.1">
    <property type="nucleotide sequence ID" value="NZ_PGTY01000001.1"/>
</dbReference>
<comment type="caution">
    <text evidence="3">The sequence shown here is derived from an EMBL/GenBank/DDBJ whole genome shotgun (WGS) entry which is preliminary data.</text>
</comment>
<feature type="compositionally biased region" description="Basic and acidic residues" evidence="1">
    <location>
        <begin position="85"/>
        <end position="96"/>
    </location>
</feature>
<proteinExistence type="predicted"/>
<keyword evidence="2" id="KW-0472">Membrane</keyword>
<organism evidence="3 4">
    <name type="scientific">Yoonia maricola</name>
    <dbReference type="NCBI Taxonomy" id="420999"/>
    <lineage>
        <taxon>Bacteria</taxon>
        <taxon>Pseudomonadati</taxon>
        <taxon>Pseudomonadota</taxon>
        <taxon>Alphaproteobacteria</taxon>
        <taxon>Rhodobacterales</taxon>
        <taxon>Paracoccaceae</taxon>
        <taxon>Yoonia</taxon>
    </lineage>
</organism>
<keyword evidence="2" id="KW-1133">Transmembrane helix</keyword>
<protein>
    <submittedName>
        <fullName evidence="3">Uncharacterized protein</fullName>
    </submittedName>
</protein>